<feature type="domain" description="Transcription regulator PadR N-terminal" evidence="1">
    <location>
        <begin position="48"/>
        <end position="116"/>
    </location>
</feature>
<dbReference type="InterPro" id="IPR005149">
    <property type="entry name" value="Tscrpt_reg_PadR_N"/>
</dbReference>
<dbReference type="SUPFAM" id="SSF46785">
    <property type="entry name" value="Winged helix' DNA-binding domain"/>
    <property type="match status" value="1"/>
</dbReference>
<name>A0A2N0Z154_9BACI</name>
<comment type="caution">
    <text evidence="2">The sequence shown here is derived from an EMBL/GenBank/DDBJ whole genome shotgun (WGS) entry which is preliminary data.</text>
</comment>
<dbReference type="InterPro" id="IPR036390">
    <property type="entry name" value="WH_DNA-bd_sf"/>
</dbReference>
<evidence type="ECO:0000259" key="1">
    <source>
        <dbReference type="Pfam" id="PF03551"/>
    </source>
</evidence>
<dbReference type="NCBIfam" id="NF006931">
    <property type="entry name" value="PRK09416.1"/>
    <property type="match status" value="1"/>
</dbReference>
<dbReference type="EMBL" id="PISE01000027">
    <property type="protein sequence ID" value="PKG23250.1"/>
    <property type="molecule type" value="Genomic_DNA"/>
</dbReference>
<dbReference type="Proteomes" id="UP000233375">
    <property type="component" value="Unassembled WGS sequence"/>
</dbReference>
<dbReference type="RefSeq" id="WP_101177690.1">
    <property type="nucleotide sequence ID" value="NZ_PISE01000027.1"/>
</dbReference>
<organism evidence="2 3">
    <name type="scientific">Niallia nealsonii</name>
    <dbReference type="NCBI Taxonomy" id="115979"/>
    <lineage>
        <taxon>Bacteria</taxon>
        <taxon>Bacillati</taxon>
        <taxon>Bacillota</taxon>
        <taxon>Bacilli</taxon>
        <taxon>Bacillales</taxon>
        <taxon>Bacillaceae</taxon>
        <taxon>Niallia</taxon>
    </lineage>
</organism>
<evidence type="ECO:0000313" key="3">
    <source>
        <dbReference type="Proteomes" id="UP000233375"/>
    </source>
</evidence>
<evidence type="ECO:0000313" key="2">
    <source>
        <dbReference type="EMBL" id="PKG23250.1"/>
    </source>
</evidence>
<dbReference type="OrthoDB" id="2440228at2"/>
<sequence length="134" mass="16216">MENRLKGLKKAMKNTLFKELQFQDEHKFHIMKKIQQEQRTDEMVLIALLQLLTSRRTGFELAELLRARSIQKFEEKEGFLYTLLHRLEQKQYITGQWMEAEEKYYQLNDKGRKLLQKAERQEKKHYALEALLEG</sequence>
<keyword evidence="3" id="KW-1185">Reference proteome</keyword>
<dbReference type="AlphaFoldDB" id="A0A2N0Z154"/>
<gene>
    <name evidence="2" type="primary">lstR</name>
    <name evidence="2" type="ORF">CWS01_12850</name>
</gene>
<proteinExistence type="predicted"/>
<dbReference type="Pfam" id="PF03551">
    <property type="entry name" value="PadR"/>
    <property type="match status" value="1"/>
</dbReference>
<reference evidence="2 3" key="1">
    <citation type="journal article" date="2003" name="Int. J. Syst. Evol. Microbiol.">
        <title>Bacillus nealsonii sp. nov., isolated from a spacecraft-assembly facility, whose spores are gamma-radiation resistant.</title>
        <authorList>
            <person name="Venkateswaran K."/>
            <person name="Kempf M."/>
            <person name="Chen F."/>
            <person name="Satomi M."/>
            <person name="Nicholson W."/>
            <person name="Kern R."/>
        </authorList>
    </citation>
    <scope>NUCLEOTIDE SEQUENCE [LARGE SCALE GENOMIC DNA]</scope>
    <source>
        <strain evidence="2 3">FO-92</strain>
    </source>
</reference>
<protein>
    <submittedName>
        <fullName evidence="2">Lineage-specific thermal regulator protein</fullName>
    </submittedName>
</protein>
<dbReference type="Gene3D" id="1.10.10.10">
    <property type="entry name" value="Winged helix-like DNA-binding domain superfamily/Winged helix DNA-binding domain"/>
    <property type="match status" value="1"/>
</dbReference>
<accession>A0A2N0Z154</accession>
<dbReference type="InterPro" id="IPR036388">
    <property type="entry name" value="WH-like_DNA-bd_sf"/>
</dbReference>